<dbReference type="GO" id="GO:0006508">
    <property type="term" value="P:proteolysis"/>
    <property type="evidence" value="ECO:0007669"/>
    <property type="project" value="UniProtKB-KW"/>
</dbReference>
<dbReference type="Gene3D" id="1.20.1540.10">
    <property type="entry name" value="Rhomboid-like"/>
    <property type="match status" value="1"/>
</dbReference>
<dbReference type="Pfam" id="PF01694">
    <property type="entry name" value="Rhomboid"/>
    <property type="match status" value="1"/>
</dbReference>
<accession>A0AAJ1Q5B8</accession>
<evidence type="ECO:0000256" key="4">
    <source>
        <dbReference type="ARBA" id="ARBA00022801"/>
    </source>
</evidence>
<keyword evidence="3 7" id="KW-0812">Transmembrane</keyword>
<evidence type="ECO:0000313" key="9">
    <source>
        <dbReference type="EMBL" id="MDK7187127.1"/>
    </source>
</evidence>
<dbReference type="Proteomes" id="UP001229251">
    <property type="component" value="Unassembled WGS sequence"/>
</dbReference>
<evidence type="ECO:0000256" key="3">
    <source>
        <dbReference type="ARBA" id="ARBA00022692"/>
    </source>
</evidence>
<keyword evidence="4 9" id="KW-0378">Hydrolase</keyword>
<evidence type="ECO:0000256" key="1">
    <source>
        <dbReference type="ARBA" id="ARBA00004141"/>
    </source>
</evidence>
<evidence type="ECO:0000256" key="2">
    <source>
        <dbReference type="ARBA" id="ARBA00009045"/>
    </source>
</evidence>
<gene>
    <name evidence="9" type="ORF">QP433_03950</name>
</gene>
<dbReference type="InterPro" id="IPR050925">
    <property type="entry name" value="Rhomboid_protease_S54"/>
</dbReference>
<dbReference type="GO" id="GO:0004252">
    <property type="term" value="F:serine-type endopeptidase activity"/>
    <property type="evidence" value="ECO:0007669"/>
    <property type="project" value="InterPro"/>
</dbReference>
<dbReference type="InterPro" id="IPR022764">
    <property type="entry name" value="Peptidase_S54_rhomboid_dom"/>
</dbReference>
<feature type="transmembrane region" description="Helical" evidence="7">
    <location>
        <begin position="149"/>
        <end position="167"/>
    </location>
</feature>
<evidence type="ECO:0000313" key="10">
    <source>
        <dbReference type="Proteomes" id="UP001229251"/>
    </source>
</evidence>
<feature type="transmembrane region" description="Helical" evidence="7">
    <location>
        <begin position="96"/>
        <end position="114"/>
    </location>
</feature>
<protein>
    <submittedName>
        <fullName evidence="9">Rhomboid family intramembrane serine protease</fullName>
        <ecNumber evidence="9">3.4.21.-</ecNumber>
    </submittedName>
</protein>
<sequence>MHLLSSYKKSYVTFSLLFINVIVFAYMLIRFGSSTSFDALIATGAKSNFHIVAYHQWYRLITPSFIHIGFEHLFFNCLTLYFIGQDLEALMGHWRFACLFFVASFGGNLFSFALNMNVSAGASTGIFGLFVAYVILAKMYPHSFALQQRAINFALLIVLNIVTGFMSTGIDNWGHFGGAVFGALITLILGLGSGYRSTIDKRDRFLALIAVILLILGMLFWGIQRTKGAILGGF</sequence>
<evidence type="ECO:0000256" key="7">
    <source>
        <dbReference type="SAM" id="Phobius"/>
    </source>
</evidence>
<feature type="transmembrane region" description="Helical" evidence="7">
    <location>
        <begin position="205"/>
        <end position="223"/>
    </location>
</feature>
<feature type="transmembrane region" description="Helical" evidence="7">
    <location>
        <begin position="120"/>
        <end position="137"/>
    </location>
</feature>
<dbReference type="GO" id="GO:0016020">
    <property type="term" value="C:membrane"/>
    <property type="evidence" value="ECO:0007669"/>
    <property type="project" value="UniProtKB-SubCell"/>
</dbReference>
<dbReference type="EC" id="3.4.21.-" evidence="9"/>
<evidence type="ECO:0000256" key="6">
    <source>
        <dbReference type="ARBA" id="ARBA00023136"/>
    </source>
</evidence>
<name>A0AAJ1Q5B8_9LACT</name>
<dbReference type="PANTHER" id="PTHR43731:SF14">
    <property type="entry name" value="PRESENILIN-ASSOCIATED RHOMBOID-LIKE PROTEIN, MITOCHONDRIAL"/>
    <property type="match status" value="1"/>
</dbReference>
<dbReference type="EMBL" id="JASOOE010000006">
    <property type="protein sequence ID" value="MDK7187127.1"/>
    <property type="molecule type" value="Genomic_DNA"/>
</dbReference>
<feature type="transmembrane region" description="Helical" evidence="7">
    <location>
        <begin position="173"/>
        <end position="193"/>
    </location>
</feature>
<dbReference type="RefSeq" id="WP_285065590.1">
    <property type="nucleotide sequence ID" value="NZ_JASOOE010000006.1"/>
</dbReference>
<feature type="domain" description="Peptidase S54 rhomboid" evidence="8">
    <location>
        <begin position="55"/>
        <end position="189"/>
    </location>
</feature>
<feature type="transmembrane region" description="Helical" evidence="7">
    <location>
        <begin position="64"/>
        <end position="84"/>
    </location>
</feature>
<dbReference type="AlphaFoldDB" id="A0AAJ1Q5B8"/>
<reference evidence="9" key="1">
    <citation type="submission" date="2023-05" db="EMBL/GenBank/DDBJ databases">
        <title>Cataloging the Phylogenetic Diversity of Human Bladder Bacteria.</title>
        <authorList>
            <person name="Du J."/>
        </authorList>
    </citation>
    <scope>NUCLEOTIDE SEQUENCE</scope>
    <source>
        <strain evidence="9">UMB1231</strain>
    </source>
</reference>
<dbReference type="SUPFAM" id="SSF144091">
    <property type="entry name" value="Rhomboid-like"/>
    <property type="match status" value="1"/>
</dbReference>
<dbReference type="InterPro" id="IPR035952">
    <property type="entry name" value="Rhomboid-like_sf"/>
</dbReference>
<comment type="similarity">
    <text evidence="2">Belongs to the peptidase S54 family.</text>
</comment>
<dbReference type="PANTHER" id="PTHR43731">
    <property type="entry name" value="RHOMBOID PROTEASE"/>
    <property type="match status" value="1"/>
</dbReference>
<feature type="transmembrane region" description="Helical" evidence="7">
    <location>
        <begin position="12"/>
        <end position="29"/>
    </location>
</feature>
<comment type="caution">
    <text evidence="9">The sequence shown here is derived from an EMBL/GenBank/DDBJ whole genome shotgun (WGS) entry which is preliminary data.</text>
</comment>
<evidence type="ECO:0000256" key="5">
    <source>
        <dbReference type="ARBA" id="ARBA00022989"/>
    </source>
</evidence>
<evidence type="ECO:0000259" key="8">
    <source>
        <dbReference type="Pfam" id="PF01694"/>
    </source>
</evidence>
<comment type="subcellular location">
    <subcellularLocation>
        <location evidence="1">Membrane</location>
        <topology evidence="1">Multi-pass membrane protein</topology>
    </subcellularLocation>
</comment>
<proteinExistence type="inferred from homology"/>
<keyword evidence="5 7" id="KW-1133">Transmembrane helix</keyword>
<organism evidence="9 10">
    <name type="scientific">Facklamia hominis</name>
    <dbReference type="NCBI Taxonomy" id="178214"/>
    <lineage>
        <taxon>Bacteria</taxon>
        <taxon>Bacillati</taxon>
        <taxon>Bacillota</taxon>
        <taxon>Bacilli</taxon>
        <taxon>Lactobacillales</taxon>
        <taxon>Aerococcaceae</taxon>
        <taxon>Facklamia</taxon>
    </lineage>
</organism>
<keyword evidence="9" id="KW-0645">Protease</keyword>
<keyword evidence="6 7" id="KW-0472">Membrane</keyword>